<dbReference type="SUPFAM" id="SSF54928">
    <property type="entry name" value="RNA-binding domain, RBD"/>
    <property type="match status" value="2"/>
</dbReference>
<dbReference type="Pfam" id="PF00076">
    <property type="entry name" value="RRM_1"/>
    <property type="match status" value="1"/>
</dbReference>
<dbReference type="PANTHER" id="PTHR48025:SF1">
    <property type="entry name" value="RRM DOMAIN-CONTAINING PROTEIN"/>
    <property type="match status" value="1"/>
</dbReference>
<feature type="domain" description="RRM" evidence="4">
    <location>
        <begin position="89"/>
        <end position="162"/>
    </location>
</feature>
<name>A0ABR2KNC7_9EUKA</name>
<dbReference type="InterPro" id="IPR012677">
    <property type="entry name" value="Nucleotide-bd_a/b_plait_sf"/>
</dbReference>
<dbReference type="InterPro" id="IPR050502">
    <property type="entry name" value="Euk_RNA-bind_prot"/>
</dbReference>
<proteinExistence type="predicted"/>
<evidence type="ECO:0000256" key="3">
    <source>
        <dbReference type="SAM" id="MobiDB-lite"/>
    </source>
</evidence>
<dbReference type="PANTHER" id="PTHR48025">
    <property type="entry name" value="OS02G0815200 PROTEIN"/>
    <property type="match status" value="1"/>
</dbReference>
<dbReference type="PROSITE" id="PS50102">
    <property type="entry name" value="RRM"/>
    <property type="match status" value="1"/>
</dbReference>
<evidence type="ECO:0000259" key="4">
    <source>
        <dbReference type="PROSITE" id="PS50102"/>
    </source>
</evidence>
<dbReference type="EMBL" id="JAPFFF010000004">
    <property type="protein sequence ID" value="KAK8891455.1"/>
    <property type="molecule type" value="Genomic_DNA"/>
</dbReference>
<dbReference type="Gene3D" id="3.30.70.330">
    <property type="match status" value="1"/>
</dbReference>
<dbReference type="Proteomes" id="UP001470230">
    <property type="component" value="Unassembled WGS sequence"/>
</dbReference>
<feature type="compositionally biased region" description="Basic and acidic residues" evidence="3">
    <location>
        <begin position="431"/>
        <end position="445"/>
    </location>
</feature>
<feature type="region of interest" description="Disordered" evidence="3">
    <location>
        <begin position="1"/>
        <end position="39"/>
    </location>
</feature>
<dbReference type="CDD" id="cd00590">
    <property type="entry name" value="RRM_SF"/>
    <property type="match status" value="1"/>
</dbReference>
<evidence type="ECO:0000313" key="5">
    <source>
        <dbReference type="EMBL" id="KAK8891455.1"/>
    </source>
</evidence>
<feature type="compositionally biased region" description="Acidic residues" evidence="3">
    <location>
        <begin position="319"/>
        <end position="333"/>
    </location>
</feature>
<sequence length="445" mass="52420">MKSHSHSSRDQHHASNSPSPSPPPRRRGSGHRYRDGPFPIPPYYPPEYYPDYGRIPPPPYHSRFRAFPFPRRKKKHMYHLESDKRKKVHTIFMYNLSYKLTNEKLNEFCSKYGEVSEIIYPLTKLGMGFVTYYDIRDAEKAVKEMNGIELNGRILHTNFAYRPPAHSKRKPEDICANVFANIESVQNKLQALRNDKNADQEQGNDPDEKKNEDNGENEDEIDKELERFVADINITSEDIQSIVTNFGEVRSVEDYDYGVFLVKFYDIRSARKCVEAQSLQLNSQTIIFEYAPEAELGDDETNCEFSREEYYRQFRNDNNENDIEDNSNDENNGDENSKSGDYDNEPIRRRSDDRSRNRDRNRDYDNDRDRRRDHGPPPQHYRDGPGKRSYPAPPMSWYPPYPPYGPQYPPHPMGWYHPYPGEMPPPMMRKGPRDGRRENNSRRKD</sequence>
<feature type="region of interest" description="Disordered" evidence="3">
    <location>
        <begin position="315"/>
        <end position="445"/>
    </location>
</feature>
<feature type="compositionally biased region" description="Pro residues" evidence="3">
    <location>
        <begin position="391"/>
        <end position="412"/>
    </location>
</feature>
<dbReference type="InterPro" id="IPR035979">
    <property type="entry name" value="RBD_domain_sf"/>
</dbReference>
<gene>
    <name evidence="5" type="ORF">M9Y10_028664</name>
</gene>
<comment type="caution">
    <text evidence="5">The sequence shown here is derived from an EMBL/GenBank/DDBJ whole genome shotgun (WGS) entry which is preliminary data.</text>
</comment>
<keyword evidence="6" id="KW-1185">Reference proteome</keyword>
<feature type="region of interest" description="Disordered" evidence="3">
    <location>
        <begin position="195"/>
        <end position="219"/>
    </location>
</feature>
<evidence type="ECO:0000256" key="1">
    <source>
        <dbReference type="ARBA" id="ARBA00022884"/>
    </source>
</evidence>
<feature type="compositionally biased region" description="Basic and acidic residues" evidence="3">
    <location>
        <begin position="335"/>
        <end position="386"/>
    </location>
</feature>
<evidence type="ECO:0000256" key="2">
    <source>
        <dbReference type="PROSITE-ProRule" id="PRU00176"/>
    </source>
</evidence>
<accession>A0ABR2KNC7</accession>
<reference evidence="5 6" key="1">
    <citation type="submission" date="2024-04" db="EMBL/GenBank/DDBJ databases">
        <title>Tritrichomonas musculus Genome.</title>
        <authorList>
            <person name="Alves-Ferreira E."/>
            <person name="Grigg M."/>
            <person name="Lorenzi H."/>
            <person name="Galac M."/>
        </authorList>
    </citation>
    <scope>NUCLEOTIDE SEQUENCE [LARGE SCALE GENOMIC DNA]</scope>
    <source>
        <strain evidence="5 6">EAF2021</strain>
    </source>
</reference>
<evidence type="ECO:0000313" key="6">
    <source>
        <dbReference type="Proteomes" id="UP001470230"/>
    </source>
</evidence>
<dbReference type="SMART" id="SM00360">
    <property type="entry name" value="RRM"/>
    <property type="match status" value="2"/>
</dbReference>
<protein>
    <recommendedName>
        <fullName evidence="4">RRM domain-containing protein</fullName>
    </recommendedName>
</protein>
<dbReference type="InterPro" id="IPR000504">
    <property type="entry name" value="RRM_dom"/>
</dbReference>
<organism evidence="5 6">
    <name type="scientific">Tritrichomonas musculus</name>
    <dbReference type="NCBI Taxonomy" id="1915356"/>
    <lineage>
        <taxon>Eukaryota</taxon>
        <taxon>Metamonada</taxon>
        <taxon>Parabasalia</taxon>
        <taxon>Tritrichomonadida</taxon>
        <taxon>Tritrichomonadidae</taxon>
        <taxon>Tritrichomonas</taxon>
    </lineage>
</organism>
<keyword evidence="1 2" id="KW-0694">RNA-binding</keyword>